<accession>A0A6N4DFJ0</accession>
<dbReference type="AlphaFoldDB" id="A0A6N4DFJ0"/>
<feature type="domain" description="GST N-terminal" evidence="1">
    <location>
        <begin position="17"/>
        <end position="77"/>
    </location>
</feature>
<dbReference type="InterPro" id="IPR004045">
    <property type="entry name" value="Glutathione_S-Trfase_N"/>
</dbReference>
<evidence type="ECO:0000259" key="1">
    <source>
        <dbReference type="Pfam" id="PF13409"/>
    </source>
</evidence>
<dbReference type="Gene3D" id="3.40.30.10">
    <property type="entry name" value="Glutaredoxin"/>
    <property type="match status" value="1"/>
</dbReference>
<sequence>MLAIGTQMNKLIWVVDSPFSRSIKWLMLQREMDHSEDLLTWDTLKSDRLLLEHNPKLQVPTLITKEEVLSDSLLIILRLLGHDWHRTTDAKLFRLGDCDFEATLIFLFRANLLERQFGLSQNSDFMREAGVTNYQKGVDVLLDHLLVNTGKVEMNVGLVLVFSMVLIARFIGQSDAMHDYRLEELLQLNDVLAADPYYQELAQNYTGHQGQQWPFFLVA</sequence>
<reference evidence="2 3" key="1">
    <citation type="submission" date="2018-03" db="EMBL/GenBank/DDBJ databases">
        <title>Cross-interface Injection: A General Nanoliter Liquid Handling Method Applied to Single Cells Genome Amplification Automated Nanoliter Liquid Handling Applied to Single Cell Multiple Displacement Amplification.</title>
        <authorList>
            <person name="Yun J."/>
            <person name="Xu P."/>
            <person name="Xu J."/>
            <person name="Dai X."/>
            <person name="Wang Y."/>
            <person name="Zheng X."/>
            <person name="Cao C."/>
            <person name="Yi Q."/>
            <person name="Zhu Y."/>
            <person name="Wang L."/>
            <person name="Dong Z."/>
            <person name="Huang Y."/>
            <person name="Huang L."/>
            <person name="Du W."/>
        </authorList>
    </citation>
    <scope>NUCLEOTIDE SEQUENCE [LARGE SCALE GENOMIC DNA]</scope>
    <source>
        <strain evidence="2 3">A9-4</strain>
    </source>
</reference>
<dbReference type="Pfam" id="PF13409">
    <property type="entry name" value="GST_N_2"/>
    <property type="match status" value="1"/>
</dbReference>
<evidence type="ECO:0000313" key="3">
    <source>
        <dbReference type="Proteomes" id="UP000241514"/>
    </source>
</evidence>
<comment type="caution">
    <text evidence="2">The sequence shown here is derived from an EMBL/GenBank/DDBJ whole genome shotgun (WGS) entry which is preliminary data.</text>
</comment>
<dbReference type="EMBL" id="PYVG01000031">
    <property type="protein sequence ID" value="PTB88833.1"/>
    <property type="molecule type" value="Genomic_DNA"/>
</dbReference>
<gene>
    <name evidence="2" type="ORF">C9928_05380</name>
</gene>
<name>A0A6N4DFJ0_9GAMM</name>
<dbReference type="InterPro" id="IPR036249">
    <property type="entry name" value="Thioredoxin-like_sf"/>
</dbReference>
<dbReference type="Proteomes" id="UP000241514">
    <property type="component" value="Unassembled WGS sequence"/>
</dbReference>
<evidence type="ECO:0000313" key="2">
    <source>
        <dbReference type="EMBL" id="PTB88833.1"/>
    </source>
</evidence>
<proteinExistence type="predicted"/>
<organism evidence="2 3">
    <name type="scientific">Pseudidiomarina aestuarii</name>
    <dbReference type="NCBI Taxonomy" id="624146"/>
    <lineage>
        <taxon>Bacteria</taxon>
        <taxon>Pseudomonadati</taxon>
        <taxon>Pseudomonadota</taxon>
        <taxon>Gammaproteobacteria</taxon>
        <taxon>Alteromonadales</taxon>
        <taxon>Idiomarinaceae</taxon>
        <taxon>Pseudidiomarina</taxon>
    </lineage>
</organism>
<protein>
    <recommendedName>
        <fullName evidence="1">GST N-terminal domain-containing protein</fullName>
    </recommendedName>
</protein>
<dbReference type="SUPFAM" id="SSF52833">
    <property type="entry name" value="Thioredoxin-like"/>
    <property type="match status" value="1"/>
</dbReference>